<accession>A0ACB9M8P0</accession>
<reference evidence="2" key="1">
    <citation type="journal article" date="2023" name="Front. Plant Sci.">
        <title>Chromosomal-level genome assembly of Melastoma candidum provides insights into trichome evolution.</title>
        <authorList>
            <person name="Zhong Y."/>
            <person name="Wu W."/>
            <person name="Sun C."/>
            <person name="Zou P."/>
            <person name="Liu Y."/>
            <person name="Dai S."/>
            <person name="Zhou R."/>
        </authorList>
    </citation>
    <scope>NUCLEOTIDE SEQUENCE [LARGE SCALE GENOMIC DNA]</scope>
</reference>
<name>A0ACB9M8P0_9MYRT</name>
<organism evidence="1 2">
    <name type="scientific">Melastoma candidum</name>
    <dbReference type="NCBI Taxonomy" id="119954"/>
    <lineage>
        <taxon>Eukaryota</taxon>
        <taxon>Viridiplantae</taxon>
        <taxon>Streptophyta</taxon>
        <taxon>Embryophyta</taxon>
        <taxon>Tracheophyta</taxon>
        <taxon>Spermatophyta</taxon>
        <taxon>Magnoliopsida</taxon>
        <taxon>eudicotyledons</taxon>
        <taxon>Gunneridae</taxon>
        <taxon>Pentapetalae</taxon>
        <taxon>rosids</taxon>
        <taxon>malvids</taxon>
        <taxon>Myrtales</taxon>
        <taxon>Melastomataceae</taxon>
        <taxon>Melastomatoideae</taxon>
        <taxon>Melastomateae</taxon>
        <taxon>Melastoma</taxon>
    </lineage>
</organism>
<keyword evidence="2" id="KW-1185">Reference proteome</keyword>
<protein>
    <submittedName>
        <fullName evidence="1">Uncharacterized protein</fullName>
    </submittedName>
</protein>
<evidence type="ECO:0000313" key="1">
    <source>
        <dbReference type="EMBL" id="KAI4320376.1"/>
    </source>
</evidence>
<gene>
    <name evidence="1" type="ORF">MLD38_033865</name>
</gene>
<proteinExistence type="predicted"/>
<sequence>MSLTIDKVFISSSYDSPQKLPLPHARGLVTLGLEASRSIFICSIAGDHQPLRLGAWCWYKSIALLEEVGYTVTTVDLAGSGVHSFDFNDISSPKQYAKPLTKVYGALL</sequence>
<dbReference type="EMBL" id="CM042889">
    <property type="protein sequence ID" value="KAI4320376.1"/>
    <property type="molecule type" value="Genomic_DNA"/>
</dbReference>
<evidence type="ECO:0000313" key="2">
    <source>
        <dbReference type="Proteomes" id="UP001057402"/>
    </source>
</evidence>
<comment type="caution">
    <text evidence="1">The sequence shown here is derived from an EMBL/GenBank/DDBJ whole genome shotgun (WGS) entry which is preliminary data.</text>
</comment>
<dbReference type="Proteomes" id="UP001057402">
    <property type="component" value="Chromosome 10"/>
</dbReference>